<dbReference type="AlphaFoldDB" id="A0A0S6YYI3"/>
<evidence type="ECO:0000313" key="1">
    <source>
        <dbReference type="EMBL" id="GAN44386.1"/>
    </source>
</evidence>
<accession>A0A0S6YYI3</accession>
<proteinExistence type="predicted"/>
<dbReference type="HOGENOM" id="CLU_1298604_0_0_6"/>
<reference evidence="1" key="1">
    <citation type="submission" date="2015-03" db="EMBL/GenBank/DDBJ databases">
        <title>Draft genome sequence of Mizugakiibacter sediminis skMP5.</title>
        <authorList>
            <person name="Watanabe T."/>
            <person name="Kojima H."/>
            <person name="Fukui M."/>
        </authorList>
    </citation>
    <scope>NUCLEOTIDE SEQUENCE</scope>
    <source>
        <strain evidence="1">SkMP5</strain>
    </source>
</reference>
<sequence length="212" mass="23211">MQQRRQRGYRIGQHALRRLRGVEHAEAPRERGGARAVGGAHAFEERVFLAFDAVGVAASGGARAAVADRQVEQQRQVRLQVLGRPTLQLADARLRLAAAAALVGVAGVGEAVAQHPAARRQRGPDHLAHQLRARGEHQQQFRLGADAAQRGIEHQRAHRLAERRAARLARQQQVDAMRFEMVAQAGQQRALAGALAPFEGDESSAHRFLPSW</sequence>
<dbReference type="EMBL" id="DF952378">
    <property type="protein sequence ID" value="GAN44386.1"/>
    <property type="molecule type" value="Genomic_DNA"/>
</dbReference>
<gene>
    <name evidence="1" type="ORF">MBSD_0910</name>
</gene>
<organism evidence="1">
    <name type="scientific">Mizugakiibacter sediminis</name>
    <dbReference type="NCBI Taxonomy" id="1475481"/>
    <lineage>
        <taxon>Bacteria</taxon>
        <taxon>Pseudomonadati</taxon>
        <taxon>Pseudomonadota</taxon>
        <taxon>Gammaproteobacteria</taxon>
        <taxon>Lysobacterales</taxon>
        <taxon>Rhodanobacteraceae</taxon>
        <taxon>Mizugakiibacter</taxon>
    </lineage>
</organism>
<protein>
    <submittedName>
        <fullName evidence="1">Uncharacterized protein</fullName>
    </submittedName>
</protein>
<name>A0A0S6YYI3_9GAMM</name>